<dbReference type="Proteomes" id="UP000224634">
    <property type="component" value="Unassembled WGS sequence"/>
</dbReference>
<dbReference type="EMBL" id="PDNA01000292">
    <property type="protein sequence ID" value="PGG98537.1"/>
    <property type="molecule type" value="Genomic_DNA"/>
</dbReference>
<dbReference type="GO" id="GO:0016791">
    <property type="term" value="F:phosphatase activity"/>
    <property type="evidence" value="ECO:0007669"/>
    <property type="project" value="TreeGrafter"/>
</dbReference>
<sequence length="487" mass="53842">MASSHNARVSSRFRSSSRYHHSHHESFHHTQQPQDHATMVDAEKLALHDSPQHNGPARSSWRQLASGASFDNSFSSSYPKPSPQPLINFVKNGWKTASSSLGKARRGQSFSSNGVGGDGGHHKPAGLLQVVLAMITAPRFRRYIIVYLCLICLCFCAWVGFLSGRIREYADLTRALSLQNKAKVGGWFGTNGIPRFTDMVHMRTLDPSLLPGSTELTAGDPNRKRLIVVGDVHGCLDELQKLLEQVSFDPQRGDHLIFTGDLISKGPKSLEAVDFARKHRASCVRGNNEDRVLLIHREMKAMDIRNQSPQGRDEQPDKALEDNDTDTRERLLARKLEPEQAEWLDGCPVILKLGQIMGMGEVVVVHAGLVPGVALEYQDPLTVMSMRTLDVDTHVPSSASRGTAWNKIFNKYQMMQLSSTQLDSANPPTPTTVIYGHDVNRSPDIKKYTKGLDTGCVRGGQLSAMVIEGGGASRIEQVGCKDYRARR</sequence>
<dbReference type="Gene3D" id="3.60.21.10">
    <property type="match status" value="1"/>
</dbReference>
<dbReference type="PANTHER" id="PTHR42850:SF4">
    <property type="entry name" value="ZINC-DEPENDENT ENDOPOLYPHOSPHATASE"/>
    <property type="match status" value="1"/>
</dbReference>
<name>A0A2B7WPX8_POLH7</name>
<keyword evidence="2" id="KW-0472">Membrane</keyword>
<dbReference type="STRING" id="1447883.A0A2B7WPX8"/>
<dbReference type="PANTHER" id="PTHR42850">
    <property type="entry name" value="METALLOPHOSPHOESTERASE"/>
    <property type="match status" value="1"/>
</dbReference>
<feature type="region of interest" description="Disordered" evidence="1">
    <location>
        <begin position="1"/>
        <end position="37"/>
    </location>
</feature>
<evidence type="ECO:0000256" key="2">
    <source>
        <dbReference type="SAM" id="Phobius"/>
    </source>
</evidence>
<feature type="transmembrane region" description="Helical" evidence="2">
    <location>
        <begin position="144"/>
        <end position="164"/>
    </location>
</feature>
<feature type="domain" description="Calcineurin-like phosphoesterase" evidence="3">
    <location>
        <begin position="225"/>
        <end position="440"/>
    </location>
</feature>
<feature type="region of interest" description="Disordered" evidence="1">
    <location>
        <begin position="303"/>
        <end position="325"/>
    </location>
</feature>
<evidence type="ECO:0000313" key="5">
    <source>
        <dbReference type="Proteomes" id="UP000224634"/>
    </source>
</evidence>
<dbReference type="OrthoDB" id="10267127at2759"/>
<reference evidence="4 5" key="1">
    <citation type="submission" date="2017-10" db="EMBL/GenBank/DDBJ databases">
        <title>Comparative genomics in systemic dimorphic fungi from Ajellomycetaceae.</title>
        <authorList>
            <person name="Munoz J.F."/>
            <person name="Mcewen J.G."/>
            <person name="Clay O.K."/>
            <person name="Cuomo C.A."/>
        </authorList>
    </citation>
    <scope>NUCLEOTIDE SEQUENCE [LARGE SCALE GENOMIC DNA]</scope>
    <source>
        <strain evidence="4 5">UAMH7299</strain>
    </source>
</reference>
<gene>
    <name evidence="4" type="ORF">AJ80_09516</name>
</gene>
<keyword evidence="2" id="KW-1133">Transmembrane helix</keyword>
<proteinExistence type="predicted"/>
<organism evidence="4 5">
    <name type="scientific">Polytolypa hystricis (strain UAMH7299)</name>
    <dbReference type="NCBI Taxonomy" id="1447883"/>
    <lineage>
        <taxon>Eukaryota</taxon>
        <taxon>Fungi</taxon>
        <taxon>Dikarya</taxon>
        <taxon>Ascomycota</taxon>
        <taxon>Pezizomycotina</taxon>
        <taxon>Eurotiomycetes</taxon>
        <taxon>Eurotiomycetidae</taxon>
        <taxon>Onygenales</taxon>
        <taxon>Onygenales incertae sedis</taxon>
        <taxon>Polytolypa</taxon>
    </lineage>
</organism>
<dbReference type="AlphaFoldDB" id="A0A2B7WPX8"/>
<feature type="compositionally biased region" description="Basic and acidic residues" evidence="1">
    <location>
        <begin position="311"/>
        <end position="325"/>
    </location>
</feature>
<evidence type="ECO:0000259" key="3">
    <source>
        <dbReference type="Pfam" id="PF00149"/>
    </source>
</evidence>
<dbReference type="GO" id="GO:0006798">
    <property type="term" value="P:polyphosphate catabolic process"/>
    <property type="evidence" value="ECO:0007669"/>
    <property type="project" value="TreeGrafter"/>
</dbReference>
<protein>
    <recommendedName>
        <fullName evidence="3">Calcineurin-like phosphoesterase domain-containing protein</fullName>
    </recommendedName>
</protein>
<dbReference type="CDD" id="cd00144">
    <property type="entry name" value="MPP_PPP_family"/>
    <property type="match status" value="1"/>
</dbReference>
<evidence type="ECO:0000313" key="4">
    <source>
        <dbReference type="EMBL" id="PGG98537.1"/>
    </source>
</evidence>
<dbReference type="InterPro" id="IPR050126">
    <property type="entry name" value="Ap4A_hydrolase"/>
</dbReference>
<evidence type="ECO:0000256" key="1">
    <source>
        <dbReference type="SAM" id="MobiDB-lite"/>
    </source>
</evidence>
<dbReference type="InterPro" id="IPR029052">
    <property type="entry name" value="Metallo-depent_PP-like"/>
</dbReference>
<keyword evidence="5" id="KW-1185">Reference proteome</keyword>
<dbReference type="InterPro" id="IPR004843">
    <property type="entry name" value="Calcineurin-like_PHP"/>
</dbReference>
<keyword evidence="2" id="KW-0812">Transmembrane</keyword>
<dbReference type="SUPFAM" id="SSF56300">
    <property type="entry name" value="Metallo-dependent phosphatases"/>
    <property type="match status" value="1"/>
</dbReference>
<dbReference type="Pfam" id="PF00149">
    <property type="entry name" value="Metallophos"/>
    <property type="match status" value="1"/>
</dbReference>
<comment type="caution">
    <text evidence="4">The sequence shown here is derived from an EMBL/GenBank/DDBJ whole genome shotgun (WGS) entry which is preliminary data.</text>
</comment>
<dbReference type="GO" id="GO:0005737">
    <property type="term" value="C:cytoplasm"/>
    <property type="evidence" value="ECO:0007669"/>
    <property type="project" value="TreeGrafter"/>
</dbReference>
<dbReference type="GO" id="GO:0000298">
    <property type="term" value="F:endopolyphosphatase activity"/>
    <property type="evidence" value="ECO:0007669"/>
    <property type="project" value="TreeGrafter"/>
</dbReference>
<accession>A0A2B7WPX8</accession>